<name>A0A645CZL1_9ZZZZ</name>
<reference evidence="1" key="1">
    <citation type="submission" date="2019-08" db="EMBL/GenBank/DDBJ databases">
        <authorList>
            <person name="Kucharzyk K."/>
            <person name="Murdoch R.W."/>
            <person name="Higgins S."/>
            <person name="Loffler F."/>
        </authorList>
    </citation>
    <scope>NUCLEOTIDE SEQUENCE</scope>
</reference>
<organism evidence="1">
    <name type="scientific">bioreactor metagenome</name>
    <dbReference type="NCBI Taxonomy" id="1076179"/>
    <lineage>
        <taxon>unclassified sequences</taxon>
        <taxon>metagenomes</taxon>
        <taxon>ecological metagenomes</taxon>
    </lineage>
</organism>
<accession>A0A645CZL1</accession>
<dbReference type="AlphaFoldDB" id="A0A645CZL1"/>
<evidence type="ECO:0000313" key="1">
    <source>
        <dbReference type="EMBL" id="MPM82288.1"/>
    </source>
</evidence>
<proteinExistence type="predicted"/>
<sequence length="121" mass="13635">MAPVGICVDIDIAFVVQLRLCIHLLIFRTVPLEVQQPGVKIVFVSFRKSDMRLDDEIFIQTDIPCRFIIMAQSVLINDIHNDGLKFFVLFLVLSDDPFGAGSTTDDSPAVFDKYFGIIRQA</sequence>
<gene>
    <name evidence="1" type="ORF">SDC9_129349</name>
</gene>
<protein>
    <submittedName>
        <fullName evidence="1">Uncharacterized protein</fullName>
    </submittedName>
</protein>
<dbReference type="EMBL" id="VSSQ01031410">
    <property type="protein sequence ID" value="MPM82288.1"/>
    <property type="molecule type" value="Genomic_DNA"/>
</dbReference>
<comment type="caution">
    <text evidence="1">The sequence shown here is derived from an EMBL/GenBank/DDBJ whole genome shotgun (WGS) entry which is preliminary data.</text>
</comment>